<evidence type="ECO:0000256" key="5">
    <source>
        <dbReference type="ARBA" id="ARBA00022989"/>
    </source>
</evidence>
<dbReference type="InterPro" id="IPR036640">
    <property type="entry name" value="ABC1_TM_sf"/>
</dbReference>
<dbReference type="Pfam" id="PF00005">
    <property type="entry name" value="ABC_tran"/>
    <property type="match status" value="1"/>
</dbReference>
<dbReference type="RefSeq" id="WP_272744377.1">
    <property type="nucleotide sequence ID" value="NZ_JAQQKV010000001.1"/>
</dbReference>
<evidence type="ECO:0000256" key="4">
    <source>
        <dbReference type="ARBA" id="ARBA00022840"/>
    </source>
</evidence>
<feature type="transmembrane region" description="Helical" evidence="7">
    <location>
        <begin position="275"/>
        <end position="296"/>
    </location>
</feature>
<evidence type="ECO:0000256" key="7">
    <source>
        <dbReference type="SAM" id="Phobius"/>
    </source>
</evidence>
<evidence type="ECO:0000256" key="3">
    <source>
        <dbReference type="ARBA" id="ARBA00022741"/>
    </source>
</evidence>
<dbReference type="Gene3D" id="3.40.50.300">
    <property type="entry name" value="P-loop containing nucleotide triphosphate hydrolases"/>
    <property type="match status" value="1"/>
</dbReference>
<dbReference type="EMBL" id="JAQQKV010000001">
    <property type="protein sequence ID" value="MDC7676071.1"/>
    <property type="molecule type" value="Genomic_DNA"/>
</dbReference>
<dbReference type="PROSITE" id="PS50893">
    <property type="entry name" value="ABC_TRANSPORTER_2"/>
    <property type="match status" value="1"/>
</dbReference>
<feature type="domain" description="ABC transmembrane type-1" evidence="9">
    <location>
        <begin position="26"/>
        <end position="197"/>
    </location>
</feature>
<dbReference type="InterPro" id="IPR027417">
    <property type="entry name" value="P-loop_NTPase"/>
</dbReference>
<dbReference type="Gene3D" id="1.20.1560.10">
    <property type="entry name" value="ABC transporter type 1, transmembrane domain"/>
    <property type="match status" value="1"/>
</dbReference>
<keyword evidence="6 7" id="KW-0472">Membrane</keyword>
<evidence type="ECO:0000256" key="1">
    <source>
        <dbReference type="ARBA" id="ARBA00004651"/>
    </source>
</evidence>
<sequence length="522" mass="55867">MSAFKIYFKQATRPFRSDLMTAGLSAAAVSIAAVCLLGVSGWFLAGAAIAGAAGGVAVQMFNYLLPSAAIRFLAIARTLLRYVERYSGHAAALRALAVVRPHLFARIATADPQATLKLSRGETSARFVQDITVLENRLVAQSAPASAMGGIIAAIALSLFLSPWAAVIFIAGLGVTIGAGIWLGQKTARNDQTQREQAILGGLKQRFFEILPLTPDIAAYDLSERLMADMAAREYDLVSAKSGQISRDGLIQSVSLVVMGVTLAVLFLTHRGHDLPLLALAVLAITVGFESSAPLLKAFAQKRVFDEAETRVADLYDQAIPHTTDTYAPLTDGLLTIGGQNYRLGHDTRLLISGASGAGKTRRIEILMGLRPADANMGQFSRSLFSLSPQDATPLNGTIRDNLMMAFSAEALKTCSKTELDARMVAALSDAQLTSKSLDMWIGDGGVTLSGGEKKRLGIARALLRDAPVLILDEPTEGLDADTENRLINALETRLIAEQRGLILISHKPAPRRLCREVLNMD</sequence>
<feature type="transmembrane region" description="Helical" evidence="7">
    <location>
        <begin position="138"/>
        <end position="158"/>
    </location>
</feature>
<feature type="domain" description="ABC transporter" evidence="8">
    <location>
        <begin position="310"/>
        <end position="518"/>
    </location>
</feature>
<feature type="transmembrane region" description="Helical" evidence="7">
    <location>
        <begin position="60"/>
        <end position="80"/>
    </location>
</feature>
<evidence type="ECO:0000256" key="6">
    <source>
        <dbReference type="ARBA" id="ARBA00023136"/>
    </source>
</evidence>
<dbReference type="InterPro" id="IPR003593">
    <property type="entry name" value="AAA+_ATPase"/>
</dbReference>
<evidence type="ECO:0000259" key="8">
    <source>
        <dbReference type="PROSITE" id="PS50893"/>
    </source>
</evidence>
<dbReference type="InterPro" id="IPR039421">
    <property type="entry name" value="Type_1_exporter"/>
</dbReference>
<dbReference type="SUPFAM" id="SSF52540">
    <property type="entry name" value="P-loop containing nucleoside triphosphate hydrolases"/>
    <property type="match status" value="1"/>
</dbReference>
<accession>A0ABT5HIJ6</accession>
<feature type="transmembrane region" description="Helical" evidence="7">
    <location>
        <begin position="164"/>
        <end position="184"/>
    </location>
</feature>
<evidence type="ECO:0000313" key="11">
    <source>
        <dbReference type="Proteomes" id="UP001218579"/>
    </source>
</evidence>
<proteinExistence type="predicted"/>
<dbReference type="SUPFAM" id="SSF90123">
    <property type="entry name" value="ABC transporter transmembrane region"/>
    <property type="match status" value="1"/>
</dbReference>
<keyword evidence="2 7" id="KW-0812">Transmembrane</keyword>
<protein>
    <submittedName>
        <fullName evidence="10">ATP-binding cassette domain-containing protein</fullName>
    </submittedName>
</protein>
<feature type="transmembrane region" description="Helical" evidence="7">
    <location>
        <begin position="21"/>
        <end position="54"/>
    </location>
</feature>
<keyword evidence="4 10" id="KW-0067">ATP-binding</keyword>
<dbReference type="PANTHER" id="PTHR24221">
    <property type="entry name" value="ATP-BINDING CASSETTE SUB-FAMILY B"/>
    <property type="match status" value="1"/>
</dbReference>
<keyword evidence="3" id="KW-0547">Nucleotide-binding</keyword>
<dbReference type="InterPro" id="IPR011527">
    <property type="entry name" value="ABC1_TM_dom"/>
</dbReference>
<comment type="caution">
    <text evidence="10">The sequence shown here is derived from an EMBL/GenBank/DDBJ whole genome shotgun (WGS) entry which is preliminary data.</text>
</comment>
<keyword evidence="11" id="KW-1185">Reference proteome</keyword>
<dbReference type="PROSITE" id="PS00211">
    <property type="entry name" value="ABC_TRANSPORTER_1"/>
    <property type="match status" value="1"/>
</dbReference>
<dbReference type="GO" id="GO:0005524">
    <property type="term" value="F:ATP binding"/>
    <property type="evidence" value="ECO:0007669"/>
    <property type="project" value="UniProtKB-KW"/>
</dbReference>
<keyword evidence="5 7" id="KW-1133">Transmembrane helix</keyword>
<organism evidence="10 11">
    <name type="scientific">Asticcacaulis machinosus</name>
    <dbReference type="NCBI Taxonomy" id="2984211"/>
    <lineage>
        <taxon>Bacteria</taxon>
        <taxon>Pseudomonadati</taxon>
        <taxon>Pseudomonadota</taxon>
        <taxon>Alphaproteobacteria</taxon>
        <taxon>Caulobacterales</taxon>
        <taxon>Caulobacteraceae</taxon>
        <taxon>Asticcacaulis</taxon>
    </lineage>
</organism>
<comment type="subcellular location">
    <subcellularLocation>
        <location evidence="1">Cell membrane</location>
        <topology evidence="1">Multi-pass membrane protein</topology>
    </subcellularLocation>
</comment>
<dbReference type="Proteomes" id="UP001218579">
    <property type="component" value="Unassembled WGS sequence"/>
</dbReference>
<dbReference type="PANTHER" id="PTHR24221:SF654">
    <property type="entry name" value="ATP-BINDING CASSETTE SUB-FAMILY B MEMBER 6"/>
    <property type="match status" value="1"/>
</dbReference>
<reference evidence="10 11" key="1">
    <citation type="submission" date="2023-01" db="EMBL/GenBank/DDBJ databases">
        <title>Novel species of the genus Asticcacaulis isolated from rivers.</title>
        <authorList>
            <person name="Lu H."/>
        </authorList>
    </citation>
    <scope>NUCLEOTIDE SEQUENCE [LARGE SCALE GENOMIC DNA]</scope>
    <source>
        <strain evidence="10 11">LKC15W</strain>
    </source>
</reference>
<dbReference type="InterPro" id="IPR003439">
    <property type="entry name" value="ABC_transporter-like_ATP-bd"/>
</dbReference>
<evidence type="ECO:0000256" key="2">
    <source>
        <dbReference type="ARBA" id="ARBA00022692"/>
    </source>
</evidence>
<gene>
    <name evidence="10" type="ORF">PQU98_08015</name>
</gene>
<dbReference type="InterPro" id="IPR017871">
    <property type="entry name" value="ABC_transporter-like_CS"/>
</dbReference>
<dbReference type="SMART" id="SM00382">
    <property type="entry name" value="AAA"/>
    <property type="match status" value="1"/>
</dbReference>
<evidence type="ECO:0000259" key="9">
    <source>
        <dbReference type="PROSITE" id="PS50929"/>
    </source>
</evidence>
<name>A0ABT5HIJ6_9CAUL</name>
<feature type="transmembrane region" description="Helical" evidence="7">
    <location>
        <begin position="249"/>
        <end position="269"/>
    </location>
</feature>
<evidence type="ECO:0000313" key="10">
    <source>
        <dbReference type="EMBL" id="MDC7676071.1"/>
    </source>
</evidence>
<dbReference type="PROSITE" id="PS50929">
    <property type="entry name" value="ABC_TM1F"/>
    <property type="match status" value="1"/>
</dbReference>